<dbReference type="EMBL" id="JBAJJM010000007">
    <property type="protein sequence ID" value="MEG9475777.1"/>
    <property type="molecule type" value="Genomic_DNA"/>
</dbReference>
<evidence type="ECO:0000256" key="1">
    <source>
        <dbReference type="ARBA" id="ARBA00004328"/>
    </source>
</evidence>
<dbReference type="NCBIfam" id="TIGR01554">
    <property type="entry name" value="major_cap_HK97"/>
    <property type="match status" value="1"/>
</dbReference>
<dbReference type="Pfam" id="PF05065">
    <property type="entry name" value="Phage_capsid"/>
    <property type="match status" value="1"/>
</dbReference>
<dbReference type="Proteomes" id="UP001432017">
    <property type="component" value="Unassembled WGS sequence"/>
</dbReference>
<name>A0ABU7ZF31_9PAST</name>
<comment type="caution">
    <text evidence="3">The sequence shown here is derived from an EMBL/GenBank/DDBJ whole genome shotgun (WGS) entry which is preliminary data.</text>
</comment>
<dbReference type="InterPro" id="IPR024455">
    <property type="entry name" value="Phage_capsid"/>
</dbReference>
<keyword evidence="4" id="KW-1185">Reference proteome</keyword>
<accession>A0ABU7ZF31</accession>
<feature type="domain" description="Phage capsid-like C-terminal" evidence="2">
    <location>
        <begin position="122"/>
        <end position="400"/>
    </location>
</feature>
<gene>
    <name evidence="3" type="ORF">V6W77_05750</name>
</gene>
<dbReference type="SUPFAM" id="SSF56563">
    <property type="entry name" value="Major capsid protein gp5"/>
    <property type="match status" value="1"/>
</dbReference>
<evidence type="ECO:0000313" key="4">
    <source>
        <dbReference type="Proteomes" id="UP001432017"/>
    </source>
</evidence>
<reference evidence="3" key="1">
    <citation type="submission" date="2023-12" db="EMBL/GenBank/DDBJ databases">
        <title>Mannheima indologenes sp. nov. proposed for Clade V organisms of Mannheimia.</title>
        <authorList>
            <person name="Christensen H."/>
        </authorList>
    </citation>
    <scope>NUCLEOTIDE SEQUENCE</scope>
    <source>
        <strain evidence="3">M14.4</strain>
    </source>
</reference>
<sequence>MAKLHELQEKRRNIAVQMRQLNDEIGEKTWTDEQRTKWDSMKHELGGVEAQIEREESLRSTDALFVEEKREEQAKDPVLDAEAKRSQVFDSFLRRGLGELTQEEKQVMAELRAQSVGVNEQGGYTVPKEFQARIVEQMKAYGGIANVSRIITTSDGRNIEWLTADAISEMGELIGENQAATEQDTNFGIANLGSRKLTSKIIRVSGELLQDSAIDIEAYLASRIAERIGRAEAHYLVRGNGTGSPVAQPKGLDVSVTGKTTTAAANAVDWKDINALIHSIDPAYRGAGNTRLAFNDKTFRTLKEMVDANNRPLWLPSITGVAPASILGYQYVIDQGIEDIAKDKKFMFFGDFNRFIVRRVSYMTLKRLVERYAEYDQVGFLAFHRFDCALEDTSAIKALVGK</sequence>
<evidence type="ECO:0000259" key="2">
    <source>
        <dbReference type="Pfam" id="PF05065"/>
    </source>
</evidence>
<proteinExistence type="predicted"/>
<dbReference type="Gene3D" id="3.30.2400.10">
    <property type="entry name" value="Major capsid protein gp5"/>
    <property type="match status" value="1"/>
</dbReference>
<organism evidence="3 4">
    <name type="scientific">Mannheimia indoligenes</name>
    <dbReference type="NCBI Taxonomy" id="3103145"/>
    <lineage>
        <taxon>Bacteria</taxon>
        <taxon>Pseudomonadati</taxon>
        <taxon>Pseudomonadota</taxon>
        <taxon>Gammaproteobacteria</taxon>
        <taxon>Pasteurellales</taxon>
        <taxon>Pasteurellaceae</taxon>
        <taxon>Mannheimia</taxon>
    </lineage>
</organism>
<evidence type="ECO:0000313" key="3">
    <source>
        <dbReference type="EMBL" id="MEG9475777.1"/>
    </source>
</evidence>
<dbReference type="RefSeq" id="WP_334254065.1">
    <property type="nucleotide sequence ID" value="NZ_JBAJJM010000007.1"/>
</dbReference>
<protein>
    <submittedName>
        <fullName evidence="3">Phage major capsid protein</fullName>
    </submittedName>
</protein>
<dbReference type="Gene3D" id="3.30.2320.10">
    <property type="entry name" value="hypothetical protein PF0899 domain"/>
    <property type="match status" value="1"/>
</dbReference>
<dbReference type="InterPro" id="IPR054612">
    <property type="entry name" value="Phage_capsid-like_C"/>
</dbReference>
<comment type="subcellular location">
    <subcellularLocation>
        <location evidence="1">Virion</location>
    </subcellularLocation>
</comment>